<organism evidence="5 6">
    <name type="scientific">Candidatus Uhrbacteria bacterium RIFCSPLOWO2_02_FULL_48_18</name>
    <dbReference type="NCBI Taxonomy" id="1802408"/>
    <lineage>
        <taxon>Bacteria</taxon>
        <taxon>Candidatus Uhriibacteriota</taxon>
    </lineage>
</organism>
<gene>
    <name evidence="5" type="ORF">A3I41_02675</name>
</gene>
<dbReference type="GO" id="GO:0006302">
    <property type="term" value="P:double-strand break repair"/>
    <property type="evidence" value="ECO:0007669"/>
    <property type="project" value="TreeGrafter"/>
</dbReference>
<reference evidence="5 6" key="1">
    <citation type="journal article" date="2016" name="Nat. Commun.">
        <title>Thousands of microbial genomes shed light on interconnected biogeochemical processes in an aquifer system.</title>
        <authorList>
            <person name="Anantharaman K."/>
            <person name="Brown C.T."/>
            <person name="Hug L.A."/>
            <person name="Sharon I."/>
            <person name="Castelle C.J."/>
            <person name="Probst A.J."/>
            <person name="Thomas B.C."/>
            <person name="Singh A."/>
            <person name="Wilkins M.J."/>
            <person name="Karaoz U."/>
            <person name="Brodie E.L."/>
            <person name="Williams K.H."/>
            <person name="Hubbard S.S."/>
            <person name="Banfield J.F."/>
        </authorList>
    </citation>
    <scope>NUCLEOTIDE SEQUENCE [LARGE SCALE GENOMIC DNA]</scope>
</reference>
<dbReference type="InterPro" id="IPR027417">
    <property type="entry name" value="P-loop_NTPase"/>
</dbReference>
<evidence type="ECO:0000313" key="5">
    <source>
        <dbReference type="EMBL" id="OGL87989.1"/>
    </source>
</evidence>
<evidence type="ECO:0000259" key="4">
    <source>
        <dbReference type="Pfam" id="PF17764"/>
    </source>
</evidence>
<dbReference type="AlphaFoldDB" id="A0A1F7VBW2"/>
<proteinExistence type="predicted"/>
<sequence>MIAEVYPIMRMPRHVTVFDYAVPEELHHLKRGDVVVIPFRATSVFGVISRIKNVQDRAFRLKAITKLDSRITFSDTELSFFEHLASELAQSVPSILNSCLPEFPKRIATKTAPIAPNEPLTITPSELDGLQSTAQQLTERSRAFAHVSDIRRMACVIAGYLRLKPEQKCVVLCPTILDAQRLYAHLPLETRFLLTGEENTGTQFAVWNAHRNADACVMIGTKNVLFATDSKTTTIFVVRSSHENHGHHEQNPRFDGRTVAHMLAEHHHTNLFFLDVMPRIEDTLVFSKTNIIGTPPNLEPCIIDMEHQSRASAIGHWISHETYQATQECLERGERVLVVLNKKHHARRLSCTSCASDVVCETCSNGMILDDLLMRCVRCKSSIPIIRSCPKCHEATLKESGFGNQKIDALLQKEFPTVSTCLIDKEHPIMNRNASLVIATSYYLEQMANAFTPDRFALVVLLDADAPLFRPTYRASEAALYECEGWRALAFANRAQFFLQTRSVPFFAEYFENPIASLAMEREARRSYIQPPFCEISTLTFEETEPRKADILQNQLVQQIRAVSSIVRIKKGRSSADSEYTLELRYPPEDRPKLLALFRTIPDRVIIDTQANTG</sequence>
<dbReference type="PANTHER" id="PTHR30580">
    <property type="entry name" value="PRIMOSOMAL PROTEIN N"/>
    <property type="match status" value="1"/>
</dbReference>
<keyword evidence="3" id="KW-0238">DNA-binding</keyword>
<comment type="caution">
    <text evidence="5">The sequence shown here is derived from an EMBL/GenBank/DDBJ whole genome shotgun (WGS) entry which is preliminary data.</text>
</comment>
<dbReference type="PANTHER" id="PTHR30580:SF0">
    <property type="entry name" value="PRIMOSOMAL PROTEIN N"/>
    <property type="match status" value="1"/>
</dbReference>
<dbReference type="GO" id="GO:0003677">
    <property type="term" value="F:DNA binding"/>
    <property type="evidence" value="ECO:0007669"/>
    <property type="project" value="UniProtKB-KW"/>
</dbReference>
<dbReference type="GO" id="GO:0043138">
    <property type="term" value="F:3'-5' DNA helicase activity"/>
    <property type="evidence" value="ECO:0007669"/>
    <property type="project" value="TreeGrafter"/>
</dbReference>
<keyword evidence="1" id="KW-0547">Nucleotide-binding</keyword>
<dbReference type="InterPro" id="IPR041222">
    <property type="entry name" value="PriA_3primeBD"/>
</dbReference>
<evidence type="ECO:0000256" key="3">
    <source>
        <dbReference type="ARBA" id="ARBA00023125"/>
    </source>
</evidence>
<keyword evidence="2" id="KW-0067">ATP-binding</keyword>
<evidence type="ECO:0000313" key="6">
    <source>
        <dbReference type="Proteomes" id="UP000176593"/>
    </source>
</evidence>
<evidence type="ECO:0000256" key="2">
    <source>
        <dbReference type="ARBA" id="ARBA00022840"/>
    </source>
</evidence>
<dbReference type="GO" id="GO:0006310">
    <property type="term" value="P:DNA recombination"/>
    <property type="evidence" value="ECO:0007669"/>
    <property type="project" value="TreeGrafter"/>
</dbReference>
<dbReference type="Proteomes" id="UP000176593">
    <property type="component" value="Unassembled WGS sequence"/>
</dbReference>
<accession>A0A1F7VBW2</accession>
<dbReference type="GO" id="GO:0006270">
    <property type="term" value="P:DNA replication initiation"/>
    <property type="evidence" value="ECO:0007669"/>
    <property type="project" value="TreeGrafter"/>
</dbReference>
<dbReference type="Gene3D" id="3.40.1440.60">
    <property type="entry name" value="PriA, 3(prime) DNA-binding domain"/>
    <property type="match status" value="1"/>
</dbReference>
<dbReference type="GO" id="GO:0005524">
    <property type="term" value="F:ATP binding"/>
    <property type="evidence" value="ECO:0007669"/>
    <property type="project" value="UniProtKB-KW"/>
</dbReference>
<evidence type="ECO:0000256" key="1">
    <source>
        <dbReference type="ARBA" id="ARBA00022741"/>
    </source>
</evidence>
<name>A0A1F7VBW2_9BACT</name>
<dbReference type="Gene3D" id="3.40.50.300">
    <property type="entry name" value="P-loop containing nucleotide triphosphate hydrolases"/>
    <property type="match status" value="1"/>
</dbReference>
<dbReference type="EMBL" id="MGEQ01000002">
    <property type="protein sequence ID" value="OGL87989.1"/>
    <property type="molecule type" value="Genomic_DNA"/>
</dbReference>
<dbReference type="InterPro" id="IPR042115">
    <property type="entry name" value="PriA_3primeBD_sf"/>
</dbReference>
<dbReference type="Pfam" id="PF17764">
    <property type="entry name" value="PriA_3primeBD"/>
    <property type="match status" value="1"/>
</dbReference>
<protein>
    <recommendedName>
        <fullName evidence="4">Primosomal protein N' 3' DNA-binding domain-containing protein</fullName>
    </recommendedName>
</protein>
<feature type="domain" description="Primosomal protein N' 3' DNA-binding" evidence="4">
    <location>
        <begin position="16"/>
        <end position="101"/>
    </location>
</feature>